<comment type="caution">
    <text evidence="1">The sequence shown here is derived from an EMBL/GenBank/DDBJ whole genome shotgun (WGS) entry which is preliminary data.</text>
</comment>
<name>A0ABP4VD06_9ACTN</name>
<reference evidence="2" key="1">
    <citation type="journal article" date="2019" name="Int. J. Syst. Evol. Microbiol.">
        <title>The Global Catalogue of Microorganisms (GCM) 10K type strain sequencing project: providing services to taxonomists for standard genome sequencing and annotation.</title>
        <authorList>
            <consortium name="The Broad Institute Genomics Platform"/>
            <consortium name="The Broad Institute Genome Sequencing Center for Infectious Disease"/>
            <person name="Wu L."/>
            <person name="Ma J."/>
        </authorList>
    </citation>
    <scope>NUCLEOTIDE SEQUENCE [LARGE SCALE GENOMIC DNA]</scope>
    <source>
        <strain evidence="2">JCM 14718</strain>
    </source>
</reference>
<dbReference type="EMBL" id="BAAANY010000055">
    <property type="protein sequence ID" value="GAA1722509.1"/>
    <property type="molecule type" value="Genomic_DNA"/>
</dbReference>
<organism evidence="1 2">
    <name type="scientific">Fodinicola feengrottensis</name>
    <dbReference type="NCBI Taxonomy" id="435914"/>
    <lineage>
        <taxon>Bacteria</taxon>
        <taxon>Bacillati</taxon>
        <taxon>Actinomycetota</taxon>
        <taxon>Actinomycetes</taxon>
        <taxon>Mycobacteriales</taxon>
        <taxon>Fodinicola</taxon>
    </lineage>
</organism>
<accession>A0ABP4VD06</accession>
<evidence type="ECO:0000313" key="1">
    <source>
        <dbReference type="EMBL" id="GAA1722509.1"/>
    </source>
</evidence>
<dbReference type="Proteomes" id="UP001500618">
    <property type="component" value="Unassembled WGS sequence"/>
</dbReference>
<keyword evidence="2" id="KW-1185">Reference proteome</keyword>
<sequence length="46" mass="5428">MELVKMFRLNLPTRSKQTVTRESPARADRELERVRDRSMVARGVQL</sequence>
<evidence type="ECO:0000313" key="2">
    <source>
        <dbReference type="Proteomes" id="UP001500618"/>
    </source>
</evidence>
<protein>
    <submittedName>
        <fullName evidence="1">Uncharacterized protein</fullName>
    </submittedName>
</protein>
<gene>
    <name evidence="1" type="ORF">GCM10009765_83060</name>
</gene>
<proteinExistence type="predicted"/>